<accession>A0A819LSH8</accession>
<gene>
    <name evidence="3" type="ORF">OTI717_LOCUS27396</name>
    <name evidence="2" type="ORF">RFH988_LOCUS34586</name>
</gene>
<dbReference type="AlphaFoldDB" id="A0A819LSH8"/>
<evidence type="ECO:0000313" key="4">
    <source>
        <dbReference type="Proteomes" id="UP000663823"/>
    </source>
</evidence>
<protein>
    <submittedName>
        <fullName evidence="3">Uncharacterized protein</fullName>
    </submittedName>
</protein>
<reference evidence="3" key="1">
    <citation type="submission" date="2021-02" db="EMBL/GenBank/DDBJ databases">
        <authorList>
            <person name="Nowell W R."/>
        </authorList>
    </citation>
    <scope>NUCLEOTIDE SEQUENCE</scope>
</reference>
<feature type="compositionally biased region" description="Low complexity" evidence="1">
    <location>
        <begin position="237"/>
        <end position="286"/>
    </location>
</feature>
<comment type="caution">
    <text evidence="3">The sequence shown here is derived from an EMBL/GenBank/DDBJ whole genome shotgun (WGS) entry which is preliminary data.</text>
</comment>
<sequence>MFTNNNTLSSTRLPTLQSSNVLPTSLPHVLPSSQYQTSPIFYTPSSSSSFYYAAPTFQQQDQYQNPYQIPPQALSSEEWDLILSFRRMKTLNILPSFQPSCSLVYQYPGSTALYQRASSSNQTGHQMQQFVCYAIGPTLSTTSYHNTTSSIHPYTISTTTTEQMLGTQEVQCTTTPSSVPFTTANSSSPSFTITISSSSSHTTADSSSSSTTIVLSSVHSTTAVTPSSLYTIVNLSSPSSVSSTTVDPSSPLHTTTVSPSVPSTTAVPPSPPYTTANPSSPSSTTPVSPPSPYTTADPLSSSVSVQRASTQGSESSQTQLDH</sequence>
<evidence type="ECO:0000313" key="3">
    <source>
        <dbReference type="EMBL" id="CAF3970266.1"/>
    </source>
</evidence>
<proteinExistence type="predicted"/>
<organism evidence="3 4">
    <name type="scientific">Rotaria sordida</name>
    <dbReference type="NCBI Taxonomy" id="392033"/>
    <lineage>
        <taxon>Eukaryota</taxon>
        <taxon>Metazoa</taxon>
        <taxon>Spiralia</taxon>
        <taxon>Gnathifera</taxon>
        <taxon>Rotifera</taxon>
        <taxon>Eurotatoria</taxon>
        <taxon>Bdelloidea</taxon>
        <taxon>Philodinida</taxon>
        <taxon>Philodinidae</taxon>
        <taxon>Rotaria</taxon>
    </lineage>
</organism>
<dbReference type="Proteomes" id="UP000663823">
    <property type="component" value="Unassembled WGS sequence"/>
</dbReference>
<feature type="compositionally biased region" description="Polar residues" evidence="1">
    <location>
        <begin position="297"/>
        <end position="322"/>
    </location>
</feature>
<evidence type="ECO:0000256" key="1">
    <source>
        <dbReference type="SAM" id="MobiDB-lite"/>
    </source>
</evidence>
<dbReference type="Proteomes" id="UP000663882">
    <property type="component" value="Unassembled WGS sequence"/>
</dbReference>
<feature type="region of interest" description="Disordered" evidence="1">
    <location>
        <begin position="237"/>
        <end position="322"/>
    </location>
</feature>
<name>A0A819LSH8_9BILA</name>
<dbReference type="EMBL" id="CAJOAX010006095">
    <property type="protein sequence ID" value="CAF3970266.1"/>
    <property type="molecule type" value="Genomic_DNA"/>
</dbReference>
<evidence type="ECO:0000313" key="2">
    <source>
        <dbReference type="EMBL" id="CAF1395987.1"/>
    </source>
</evidence>
<dbReference type="EMBL" id="CAJNOO010004852">
    <property type="protein sequence ID" value="CAF1395987.1"/>
    <property type="molecule type" value="Genomic_DNA"/>
</dbReference>